<keyword evidence="1" id="KW-0472">Membrane</keyword>
<sequence>MNFKEFIAKLQNLSDTNKKIVLWTIVAILGLIMAYFWINSAINKISQFKAPNLPSFDISETIK</sequence>
<evidence type="ECO:0000256" key="1">
    <source>
        <dbReference type="SAM" id="Phobius"/>
    </source>
</evidence>
<proteinExistence type="predicted"/>
<dbReference type="STRING" id="1802229.A2401_03020"/>
<comment type="caution">
    <text evidence="2">The sequence shown here is derived from an EMBL/GenBank/DDBJ whole genome shotgun (WGS) entry which is preliminary data.</text>
</comment>
<dbReference type="AlphaFoldDB" id="A0A1G2JDQ1"/>
<reference evidence="2 3" key="1">
    <citation type="journal article" date="2016" name="Nat. Commun.">
        <title>Thousands of microbial genomes shed light on interconnected biogeochemical processes in an aquifer system.</title>
        <authorList>
            <person name="Anantharaman K."/>
            <person name="Brown C.T."/>
            <person name="Hug L.A."/>
            <person name="Sharon I."/>
            <person name="Castelle C.J."/>
            <person name="Probst A.J."/>
            <person name="Thomas B.C."/>
            <person name="Singh A."/>
            <person name="Wilkins M.J."/>
            <person name="Karaoz U."/>
            <person name="Brodie E.L."/>
            <person name="Williams K.H."/>
            <person name="Hubbard S.S."/>
            <person name="Banfield J.F."/>
        </authorList>
    </citation>
    <scope>NUCLEOTIDE SEQUENCE [LARGE SCALE GENOMIC DNA]</scope>
</reference>
<keyword evidence="1" id="KW-0812">Transmembrane</keyword>
<accession>A0A1G2JDQ1</accession>
<feature type="transmembrane region" description="Helical" evidence="1">
    <location>
        <begin position="20"/>
        <end position="38"/>
    </location>
</feature>
<name>A0A1G2JDQ1_9BACT</name>
<gene>
    <name evidence="2" type="ORF">A2401_03020</name>
</gene>
<organism evidence="2 3">
    <name type="scientific">Candidatus Staskawiczbacteria bacterium RIFOXYC1_FULL_38_18</name>
    <dbReference type="NCBI Taxonomy" id="1802229"/>
    <lineage>
        <taxon>Bacteria</taxon>
        <taxon>Candidatus Staskawicziibacteriota</taxon>
    </lineage>
</organism>
<protein>
    <submittedName>
        <fullName evidence="2">Uncharacterized protein</fullName>
    </submittedName>
</protein>
<dbReference type="EMBL" id="MHPP01000006">
    <property type="protein sequence ID" value="OGZ85053.1"/>
    <property type="molecule type" value="Genomic_DNA"/>
</dbReference>
<dbReference type="Proteomes" id="UP000177751">
    <property type="component" value="Unassembled WGS sequence"/>
</dbReference>
<evidence type="ECO:0000313" key="3">
    <source>
        <dbReference type="Proteomes" id="UP000177751"/>
    </source>
</evidence>
<evidence type="ECO:0000313" key="2">
    <source>
        <dbReference type="EMBL" id="OGZ85053.1"/>
    </source>
</evidence>
<keyword evidence="1" id="KW-1133">Transmembrane helix</keyword>